<accession>D1ALA5</accession>
<dbReference type="InterPro" id="IPR029044">
    <property type="entry name" value="Nucleotide-diphossugar_trans"/>
</dbReference>
<dbReference type="HOGENOM" id="CLU_073547_0_0_0"/>
<evidence type="ECO:0000313" key="3">
    <source>
        <dbReference type="Proteomes" id="UP000000845"/>
    </source>
</evidence>
<dbReference type="RefSeq" id="WP_012861842.1">
    <property type="nucleotide sequence ID" value="NC_013517.1"/>
</dbReference>
<dbReference type="eggNOG" id="COG3774">
    <property type="taxonomic scope" value="Bacteria"/>
</dbReference>
<dbReference type="GO" id="GO:0000030">
    <property type="term" value="F:mannosyltransferase activity"/>
    <property type="evidence" value="ECO:0007669"/>
    <property type="project" value="TreeGrafter"/>
</dbReference>
<reference evidence="3" key="1">
    <citation type="submission" date="2009-09" db="EMBL/GenBank/DDBJ databases">
        <title>The complete chromosome of Sebaldella termitidis ATCC 33386.</title>
        <authorList>
            <consortium name="US DOE Joint Genome Institute (JGI-PGF)"/>
            <person name="Lucas S."/>
            <person name="Copeland A."/>
            <person name="Lapidus A."/>
            <person name="Glavina del Rio T."/>
            <person name="Dalin E."/>
            <person name="Tice H."/>
            <person name="Bruce D."/>
            <person name="Goodwin L."/>
            <person name="Pitluck S."/>
            <person name="Kyrpides N."/>
            <person name="Mavromatis K."/>
            <person name="Ivanova N."/>
            <person name="Mikhailova N."/>
            <person name="Sims D."/>
            <person name="Meincke L."/>
            <person name="Brettin T."/>
            <person name="Detter J.C."/>
            <person name="Han C."/>
            <person name="Larimer F."/>
            <person name="Land M."/>
            <person name="Hauser L."/>
            <person name="Markowitz V."/>
            <person name="Cheng J.F."/>
            <person name="Hugenholtz P."/>
            <person name="Woyke T."/>
            <person name="Wu D."/>
            <person name="Eisen J.A."/>
        </authorList>
    </citation>
    <scope>NUCLEOTIDE SEQUENCE [LARGE SCALE GENOMIC DNA]</scope>
    <source>
        <strain evidence="3">ATCC 33386 / NCTC 11300</strain>
    </source>
</reference>
<keyword evidence="3" id="KW-1185">Reference proteome</keyword>
<dbReference type="PANTHER" id="PTHR32385">
    <property type="entry name" value="MANNOSYL PHOSPHORYLINOSITOL CERAMIDE SYNTHASE"/>
    <property type="match status" value="1"/>
</dbReference>
<dbReference type="PANTHER" id="PTHR32385:SF15">
    <property type="entry name" value="INOSITOL PHOSPHOCERAMIDE MANNOSYLTRANSFERASE 1"/>
    <property type="match status" value="1"/>
</dbReference>
<dbReference type="GO" id="GO:0016020">
    <property type="term" value="C:membrane"/>
    <property type="evidence" value="ECO:0007669"/>
    <property type="project" value="GOC"/>
</dbReference>
<dbReference type="KEGG" id="str:Sterm_2395"/>
<evidence type="ECO:0000313" key="2">
    <source>
        <dbReference type="EMBL" id="ACZ09248.1"/>
    </source>
</evidence>
<keyword evidence="1" id="KW-0808">Transferase</keyword>
<dbReference type="InterPro" id="IPR007577">
    <property type="entry name" value="GlycoTrfase_DXD_sugar-bd_CS"/>
</dbReference>
<protein>
    <submittedName>
        <fullName evidence="2">Glycosyltransferase sugar-binding region containing DXD motif</fullName>
    </submittedName>
</protein>
<dbReference type="EMBL" id="CP001739">
    <property type="protein sequence ID" value="ACZ09248.1"/>
    <property type="molecule type" value="Genomic_DNA"/>
</dbReference>
<evidence type="ECO:0000256" key="1">
    <source>
        <dbReference type="ARBA" id="ARBA00022679"/>
    </source>
</evidence>
<dbReference type="InterPro" id="IPR051706">
    <property type="entry name" value="Glycosyltransferase_domain"/>
</dbReference>
<dbReference type="CAZy" id="GT32">
    <property type="family name" value="Glycosyltransferase Family 32"/>
</dbReference>
<dbReference type="Pfam" id="PF04488">
    <property type="entry name" value="Gly_transf_sug"/>
    <property type="match status" value="1"/>
</dbReference>
<sequence>MIEKKIYYIWMGDKEKPEIFHKCYNSWKKNLPEYDIIEINESNFNLSKYINENRFFRTCYEKKLWAYISDYVRVLHLYEHGGIYMDIDMEIIKNIDGLLKNKFFIGYEDEKNVSVGIFGTVKGHIFLKKVIEFYDNEIWEKPLWTIPKIFTYILERDFGLKAGGRYIENEDMKLYPKEYFYPYHFSETYTDECITENTYGIHWWNDSWNSMKVSMFMETKHLHGIKKGVKLIKIFLRYTLKKR</sequence>
<reference evidence="2 3" key="2">
    <citation type="journal article" date="2010" name="Stand. Genomic Sci.">
        <title>Complete genome sequence of Sebaldella termitidis type strain (NCTC 11300).</title>
        <authorList>
            <person name="Harmon-Smith M."/>
            <person name="Celia L."/>
            <person name="Chertkov O."/>
            <person name="Lapidus A."/>
            <person name="Copeland A."/>
            <person name="Glavina Del Rio T."/>
            <person name="Nolan M."/>
            <person name="Lucas S."/>
            <person name="Tice H."/>
            <person name="Cheng J.F."/>
            <person name="Han C."/>
            <person name="Detter J.C."/>
            <person name="Bruce D."/>
            <person name="Goodwin L."/>
            <person name="Pitluck S."/>
            <person name="Pati A."/>
            <person name="Liolios K."/>
            <person name="Ivanova N."/>
            <person name="Mavromatis K."/>
            <person name="Mikhailova N."/>
            <person name="Chen A."/>
            <person name="Palaniappan K."/>
            <person name="Land M."/>
            <person name="Hauser L."/>
            <person name="Chang Y.J."/>
            <person name="Jeffries C.D."/>
            <person name="Brettin T."/>
            <person name="Goker M."/>
            <person name="Beck B."/>
            <person name="Bristow J."/>
            <person name="Eisen J.A."/>
            <person name="Markowitz V."/>
            <person name="Hugenholtz P."/>
            <person name="Kyrpides N.C."/>
            <person name="Klenk H.P."/>
            <person name="Chen F."/>
        </authorList>
    </citation>
    <scope>NUCLEOTIDE SEQUENCE [LARGE SCALE GENOMIC DNA]</scope>
    <source>
        <strain evidence="3">ATCC 33386 / NCTC 11300</strain>
    </source>
</reference>
<organism evidence="2 3">
    <name type="scientific">Sebaldella termitidis (strain ATCC 33386 / NCTC 11300)</name>
    <dbReference type="NCBI Taxonomy" id="526218"/>
    <lineage>
        <taxon>Bacteria</taxon>
        <taxon>Fusobacteriati</taxon>
        <taxon>Fusobacteriota</taxon>
        <taxon>Fusobacteriia</taxon>
        <taxon>Fusobacteriales</taxon>
        <taxon>Leptotrichiaceae</taxon>
        <taxon>Sebaldella</taxon>
    </lineage>
</organism>
<dbReference type="SUPFAM" id="SSF53448">
    <property type="entry name" value="Nucleotide-diphospho-sugar transferases"/>
    <property type="match status" value="1"/>
</dbReference>
<dbReference type="Gene3D" id="3.90.550.20">
    <property type="match status" value="1"/>
</dbReference>
<name>D1ALA5_SEBTE</name>
<gene>
    <name evidence="2" type="ordered locus">Sterm_2395</name>
</gene>
<dbReference type="STRING" id="526218.Sterm_2395"/>
<dbReference type="Proteomes" id="UP000000845">
    <property type="component" value="Chromosome"/>
</dbReference>
<proteinExistence type="predicted"/>
<dbReference type="GO" id="GO:0051999">
    <property type="term" value="P:mannosyl-inositol phosphorylceramide biosynthetic process"/>
    <property type="evidence" value="ECO:0007669"/>
    <property type="project" value="TreeGrafter"/>
</dbReference>
<dbReference type="AlphaFoldDB" id="D1ALA5"/>